<feature type="region of interest" description="Disordered" evidence="1">
    <location>
        <begin position="1"/>
        <end position="68"/>
    </location>
</feature>
<reference evidence="3" key="1">
    <citation type="submission" date="2024-06" db="EMBL/GenBank/DDBJ databases">
        <authorList>
            <person name="Ryan C."/>
        </authorList>
    </citation>
    <scope>NUCLEOTIDE SEQUENCE [LARGE SCALE GENOMIC DNA]</scope>
</reference>
<proteinExistence type="predicted"/>
<evidence type="ECO:0000313" key="3">
    <source>
        <dbReference type="Proteomes" id="UP001497457"/>
    </source>
</evidence>
<evidence type="ECO:0008006" key="4">
    <source>
        <dbReference type="Google" id="ProtNLM"/>
    </source>
</evidence>
<dbReference type="PANTHER" id="PTHR33087">
    <property type="entry name" value="OS07G0539200 PROTEIN"/>
    <property type="match status" value="1"/>
</dbReference>
<feature type="compositionally biased region" description="Basic and acidic residues" evidence="1">
    <location>
        <begin position="507"/>
        <end position="520"/>
    </location>
</feature>
<feature type="compositionally biased region" description="Low complexity" evidence="1">
    <location>
        <begin position="1"/>
        <end position="32"/>
    </location>
</feature>
<accession>A0ABC9E2I1</accession>
<evidence type="ECO:0000313" key="2">
    <source>
        <dbReference type="EMBL" id="CAL5049708.1"/>
    </source>
</evidence>
<organism evidence="2 3">
    <name type="scientific">Urochloa decumbens</name>
    <dbReference type="NCBI Taxonomy" id="240449"/>
    <lineage>
        <taxon>Eukaryota</taxon>
        <taxon>Viridiplantae</taxon>
        <taxon>Streptophyta</taxon>
        <taxon>Embryophyta</taxon>
        <taxon>Tracheophyta</taxon>
        <taxon>Spermatophyta</taxon>
        <taxon>Magnoliopsida</taxon>
        <taxon>Liliopsida</taxon>
        <taxon>Poales</taxon>
        <taxon>Poaceae</taxon>
        <taxon>PACMAD clade</taxon>
        <taxon>Panicoideae</taxon>
        <taxon>Panicodae</taxon>
        <taxon>Paniceae</taxon>
        <taxon>Melinidinae</taxon>
        <taxon>Urochloa</taxon>
    </lineage>
</organism>
<sequence length="898" mass="99627">MTPPCSARRPAAPAPAATATQLAGSAAPAPATNQGPPRFADLEPGGPSRELSPSEAVNGDAADSPKFREYCHAKGKAVEGGASSGQRANPFAATASFRDVVAGKASAFQQRQEVQARRDSSATVAGDSHGLSRSNDEDGFQAVKKPYWWRRKRWEAGERIEAGGVRQGGRLPVKLRLGPRIPTPPSELLLLLRAKARSEVRNTLFPHTAGREKQAQVQKEEQLKKMKFVDYVERPGEPHIRPDHVEACVARTQEVIDEERRLEIHALLGVQLDGRAAFSADQVRRDALRQLRIAEHNLQVKKIGQATFMLVFHDQSVRNMCLGVRSFVVGHTSIRLRPWKRIFGAESEKLRYKARLCLEGVPPHAWSCEAVAPLFKAPSFVERICEMRYEEKEKQCFCVWIWSNNLSGLAKSGTLRIAEPITMPEDYPVQMEDMDLPIARTGPADTLKYDVLIHLDRVEDFYPQPTGSSYRSYGRDISGMPNEEHVVQRPLKHRYLWHLGSKDGEAVERRTSALDRLGPRRRDRSPPGGGGDDRGLKQAPPPSYHGYWQMNAPSAGNAGGEYYGQGFQRGRRYCDGMEDGKKVVDDPSWLIGIPSRSHERAAGEQKTDAMMEEAALDSVPRSQEPEQKGVVTSADEIHKNKCLFPENDSSEPLVVMQQVVMQQEVSKEICENEMRRTWIDFLSDEAGMGNVTEKQRILMDGAVLQETMSKNIVEGIMDQELAMWPSEPVAHRDEEIGEHAGNKSQNDHADREEQTVKEVTLKVEKSVKKGQSARGMARMQIPLKKALLTNPVLRPRAAHMKKANADGAHSEVKAQRRTPRIVPKGASDLSLDDQATVLLMKTSGVISDEETVDAVAQEKFGTQFAEPLTENVVGDMRVTFGIQKEADLLGALAIDAEA</sequence>
<dbReference type="Proteomes" id="UP001497457">
    <property type="component" value="Chromosome 35b"/>
</dbReference>
<dbReference type="InterPro" id="IPR053253">
    <property type="entry name" value="Sex_diff_modulator"/>
</dbReference>
<reference evidence="2 3" key="2">
    <citation type="submission" date="2024-10" db="EMBL/GenBank/DDBJ databases">
        <authorList>
            <person name="Ryan C."/>
        </authorList>
    </citation>
    <scope>NUCLEOTIDE SEQUENCE [LARGE SCALE GENOMIC DNA]</scope>
</reference>
<feature type="region of interest" description="Disordered" evidence="1">
    <location>
        <begin position="507"/>
        <end position="551"/>
    </location>
</feature>
<dbReference type="PANTHER" id="PTHR33087:SF31">
    <property type="entry name" value="OS06G0482850 PROTEIN"/>
    <property type="match status" value="1"/>
</dbReference>
<protein>
    <recommendedName>
        <fullName evidence="4">DUF4283 domain-containing protein</fullName>
    </recommendedName>
</protein>
<keyword evidence="3" id="KW-1185">Reference proteome</keyword>
<name>A0ABC9E2I1_9POAL</name>
<dbReference type="EMBL" id="OZ075145">
    <property type="protein sequence ID" value="CAL5049708.1"/>
    <property type="molecule type" value="Genomic_DNA"/>
</dbReference>
<feature type="region of interest" description="Disordered" evidence="1">
    <location>
        <begin position="109"/>
        <end position="137"/>
    </location>
</feature>
<dbReference type="AlphaFoldDB" id="A0ABC9E2I1"/>
<gene>
    <name evidence="2" type="ORF">URODEC1_LOCUS91148</name>
</gene>
<evidence type="ECO:0000256" key="1">
    <source>
        <dbReference type="SAM" id="MobiDB-lite"/>
    </source>
</evidence>